<dbReference type="OrthoDB" id="6514649at2759"/>
<dbReference type="InterPro" id="IPR036397">
    <property type="entry name" value="RNaseH_sf"/>
</dbReference>
<evidence type="ECO:0000259" key="1">
    <source>
        <dbReference type="PROSITE" id="PS50879"/>
    </source>
</evidence>
<name>A0A4Y2HCS1_ARAVE</name>
<dbReference type="InterPro" id="IPR002156">
    <property type="entry name" value="RNaseH_domain"/>
</dbReference>
<dbReference type="Gene3D" id="3.30.420.10">
    <property type="entry name" value="Ribonuclease H-like superfamily/Ribonuclease H"/>
    <property type="match status" value="1"/>
</dbReference>
<feature type="domain" description="RNase H type-1" evidence="1">
    <location>
        <begin position="97"/>
        <end position="225"/>
    </location>
</feature>
<sequence>MPASRDDPEPPKLGNIILFKKEGKPECEASSYRPISLLPTIGKVLEKLFTQRLSYHLGDLTRLAITREVEKEETGWAAHPAECPSENHISLVDGVSIISATRIYTDGSKTEKGIEATFCIWSGQNIVYRWMAKLQDYNTVFQAKFLTLKDATDNASKLPNQPITILVDNKASVQVAANPRSRNTISRKIFKSLITNKHIPISSIKAHVGCDGNEEADRLAKKAAEV</sequence>
<dbReference type="Proteomes" id="UP000499080">
    <property type="component" value="Unassembled WGS sequence"/>
</dbReference>
<organism evidence="2 3">
    <name type="scientific">Araneus ventricosus</name>
    <name type="common">Orbweaver spider</name>
    <name type="synonym">Epeira ventricosa</name>
    <dbReference type="NCBI Taxonomy" id="182803"/>
    <lineage>
        <taxon>Eukaryota</taxon>
        <taxon>Metazoa</taxon>
        <taxon>Ecdysozoa</taxon>
        <taxon>Arthropoda</taxon>
        <taxon>Chelicerata</taxon>
        <taxon>Arachnida</taxon>
        <taxon>Araneae</taxon>
        <taxon>Araneomorphae</taxon>
        <taxon>Entelegynae</taxon>
        <taxon>Araneoidea</taxon>
        <taxon>Araneidae</taxon>
        <taxon>Araneus</taxon>
    </lineage>
</organism>
<protein>
    <recommendedName>
        <fullName evidence="1">RNase H type-1 domain-containing protein</fullName>
    </recommendedName>
</protein>
<dbReference type="GO" id="GO:0004523">
    <property type="term" value="F:RNA-DNA hybrid ribonuclease activity"/>
    <property type="evidence" value="ECO:0007669"/>
    <property type="project" value="InterPro"/>
</dbReference>
<dbReference type="AlphaFoldDB" id="A0A4Y2HCS1"/>
<dbReference type="SUPFAM" id="SSF53098">
    <property type="entry name" value="Ribonuclease H-like"/>
    <property type="match status" value="1"/>
</dbReference>
<evidence type="ECO:0000313" key="2">
    <source>
        <dbReference type="EMBL" id="GBM63093.1"/>
    </source>
</evidence>
<reference evidence="2 3" key="1">
    <citation type="journal article" date="2019" name="Sci. Rep.">
        <title>Orb-weaving spider Araneus ventricosus genome elucidates the spidroin gene catalogue.</title>
        <authorList>
            <person name="Kono N."/>
            <person name="Nakamura H."/>
            <person name="Ohtoshi R."/>
            <person name="Moran D.A.P."/>
            <person name="Shinohara A."/>
            <person name="Yoshida Y."/>
            <person name="Fujiwara M."/>
            <person name="Mori M."/>
            <person name="Tomita M."/>
            <person name="Arakawa K."/>
        </authorList>
    </citation>
    <scope>NUCLEOTIDE SEQUENCE [LARGE SCALE GENOMIC DNA]</scope>
</reference>
<dbReference type="EMBL" id="BGPR01001851">
    <property type="protein sequence ID" value="GBM63093.1"/>
    <property type="molecule type" value="Genomic_DNA"/>
</dbReference>
<dbReference type="CDD" id="cd09276">
    <property type="entry name" value="Rnase_HI_RT_non_LTR"/>
    <property type="match status" value="1"/>
</dbReference>
<accession>A0A4Y2HCS1</accession>
<comment type="caution">
    <text evidence="2">The sequence shown here is derived from an EMBL/GenBank/DDBJ whole genome shotgun (WGS) entry which is preliminary data.</text>
</comment>
<dbReference type="PROSITE" id="PS50879">
    <property type="entry name" value="RNASE_H_1"/>
    <property type="match status" value="1"/>
</dbReference>
<dbReference type="InterPro" id="IPR012337">
    <property type="entry name" value="RNaseH-like_sf"/>
</dbReference>
<gene>
    <name evidence="2" type="ORF">AVEN_68546_1</name>
</gene>
<keyword evidence="3" id="KW-1185">Reference proteome</keyword>
<dbReference type="Pfam" id="PF00075">
    <property type="entry name" value="RNase_H"/>
    <property type="match status" value="1"/>
</dbReference>
<dbReference type="GO" id="GO:0003676">
    <property type="term" value="F:nucleic acid binding"/>
    <property type="evidence" value="ECO:0007669"/>
    <property type="project" value="InterPro"/>
</dbReference>
<proteinExistence type="predicted"/>
<evidence type="ECO:0000313" key="3">
    <source>
        <dbReference type="Proteomes" id="UP000499080"/>
    </source>
</evidence>